<dbReference type="Proteomes" id="UP001185092">
    <property type="component" value="Unassembled WGS sequence"/>
</dbReference>
<evidence type="ECO:0008006" key="3">
    <source>
        <dbReference type="Google" id="ProtNLM"/>
    </source>
</evidence>
<dbReference type="AlphaFoldDB" id="A0AAE3XNC5"/>
<evidence type="ECO:0000313" key="1">
    <source>
        <dbReference type="EMBL" id="MDR6238234.1"/>
    </source>
</evidence>
<dbReference type="EMBL" id="JAVDQD010000001">
    <property type="protein sequence ID" value="MDR6238234.1"/>
    <property type="molecule type" value="Genomic_DNA"/>
</dbReference>
<evidence type="ECO:0000313" key="2">
    <source>
        <dbReference type="Proteomes" id="UP001185092"/>
    </source>
</evidence>
<sequence>MNRLILKTFVFSLLGLCILVVAGFKLKKKELYGKWVYDSRKGDMYIYKKVDSLKTRGIVFERRGKMHERKNSGWCGTPPISYANYDGSWKVLNDSVVQVSTAYWGGKQSYQMVVKSVTDDTLMFRMENETFEDRSPR</sequence>
<keyword evidence="2" id="KW-1185">Reference proteome</keyword>
<accession>A0AAE3XNC5</accession>
<reference evidence="1" key="1">
    <citation type="submission" date="2023-07" db="EMBL/GenBank/DDBJ databases">
        <title>Genomic Encyclopedia of Type Strains, Phase IV (KMG-IV): sequencing the most valuable type-strain genomes for metagenomic binning, comparative biology and taxonomic classification.</title>
        <authorList>
            <person name="Goeker M."/>
        </authorList>
    </citation>
    <scope>NUCLEOTIDE SEQUENCE</scope>
    <source>
        <strain evidence="1">DSM 26174</strain>
    </source>
</reference>
<comment type="caution">
    <text evidence="1">The sequence shown here is derived from an EMBL/GenBank/DDBJ whole genome shotgun (WGS) entry which is preliminary data.</text>
</comment>
<protein>
    <recommendedName>
        <fullName evidence="3">Lipocalin-like domain-containing protein</fullName>
    </recommendedName>
</protein>
<name>A0AAE3XNC5_9BACT</name>
<gene>
    <name evidence="1" type="ORF">HNQ88_001210</name>
</gene>
<dbReference type="RefSeq" id="WP_309937704.1">
    <property type="nucleotide sequence ID" value="NZ_AP025305.1"/>
</dbReference>
<proteinExistence type="predicted"/>
<organism evidence="1 2">
    <name type="scientific">Aureibacter tunicatorum</name>
    <dbReference type="NCBI Taxonomy" id="866807"/>
    <lineage>
        <taxon>Bacteria</taxon>
        <taxon>Pseudomonadati</taxon>
        <taxon>Bacteroidota</taxon>
        <taxon>Cytophagia</taxon>
        <taxon>Cytophagales</taxon>
        <taxon>Persicobacteraceae</taxon>
        <taxon>Aureibacter</taxon>
    </lineage>
</organism>